<evidence type="ECO:0000313" key="3">
    <source>
        <dbReference type="EMBL" id="PZD74305.1"/>
    </source>
</evidence>
<dbReference type="RefSeq" id="WP_110985185.1">
    <property type="nucleotide sequence ID" value="NZ_CAWNWM010000003.1"/>
</dbReference>
<keyword evidence="4" id="KW-1185">Reference proteome</keyword>
<dbReference type="AlphaFoldDB" id="A0A2W1JT55"/>
<sequence length="226" mass="26404">MSGQLVRNLSPKEIELQRKQAELLELEVQLAQRELDLATFQADLHAFEHRYLKSVGIRHQELDRIEAQIAEYTAHLEASRDFRPSDRLKQLYREVAKQIHPDFATDPEERAKRAELMASANRAYEEGNEQRLQAILSNWELSPESVMGQGAEAELMRTMRKIAQSQRRLMQIEQKVNDLRQTDLRQLQLKAHKAQRMGRDLLREMAAKVDQQIAKAQTRLNDLKQR</sequence>
<gene>
    <name evidence="3" type="ORF">C1752_01208</name>
</gene>
<dbReference type="EMBL" id="PQWO01000003">
    <property type="protein sequence ID" value="PZD74305.1"/>
    <property type="molecule type" value="Genomic_DNA"/>
</dbReference>
<evidence type="ECO:0000256" key="1">
    <source>
        <dbReference type="SAM" id="Coils"/>
    </source>
</evidence>
<feature type="domain" description="J" evidence="2">
    <location>
        <begin position="70"/>
        <end position="141"/>
    </location>
</feature>
<protein>
    <recommendedName>
        <fullName evidence="2">J domain-containing protein</fullName>
    </recommendedName>
</protein>
<evidence type="ECO:0000259" key="2">
    <source>
        <dbReference type="SMART" id="SM00271"/>
    </source>
</evidence>
<comment type="caution">
    <text evidence="3">The sequence shown here is derived from an EMBL/GenBank/DDBJ whole genome shotgun (WGS) entry which is preliminary data.</text>
</comment>
<dbReference type="SUPFAM" id="SSF46565">
    <property type="entry name" value="Chaperone J-domain"/>
    <property type="match status" value="1"/>
</dbReference>
<organism evidence="3 4">
    <name type="scientific">Acaryochloris thomasi RCC1774</name>
    <dbReference type="NCBI Taxonomy" id="1764569"/>
    <lineage>
        <taxon>Bacteria</taxon>
        <taxon>Bacillati</taxon>
        <taxon>Cyanobacteriota</taxon>
        <taxon>Cyanophyceae</taxon>
        <taxon>Acaryochloridales</taxon>
        <taxon>Acaryochloridaceae</taxon>
        <taxon>Acaryochloris</taxon>
        <taxon>Acaryochloris thomasi</taxon>
    </lineage>
</organism>
<dbReference type="Gene3D" id="1.10.287.110">
    <property type="entry name" value="DnaJ domain"/>
    <property type="match status" value="1"/>
</dbReference>
<evidence type="ECO:0000313" key="4">
    <source>
        <dbReference type="Proteomes" id="UP000248857"/>
    </source>
</evidence>
<proteinExistence type="predicted"/>
<accession>A0A2W1JT55</accession>
<dbReference type="OrthoDB" id="5390485at2"/>
<dbReference type="SMART" id="SM00271">
    <property type="entry name" value="DnaJ"/>
    <property type="match status" value="1"/>
</dbReference>
<name>A0A2W1JT55_9CYAN</name>
<dbReference type="Proteomes" id="UP000248857">
    <property type="component" value="Unassembled WGS sequence"/>
</dbReference>
<dbReference type="InterPro" id="IPR036869">
    <property type="entry name" value="J_dom_sf"/>
</dbReference>
<feature type="coiled-coil region" evidence="1">
    <location>
        <begin position="155"/>
        <end position="226"/>
    </location>
</feature>
<keyword evidence="1" id="KW-0175">Coiled coil</keyword>
<dbReference type="InterPro" id="IPR001623">
    <property type="entry name" value="DnaJ_domain"/>
</dbReference>
<feature type="coiled-coil region" evidence="1">
    <location>
        <begin position="14"/>
        <end position="41"/>
    </location>
</feature>
<reference evidence="3 4" key="1">
    <citation type="journal article" date="2018" name="Sci. Rep.">
        <title>A novel species of the marine cyanobacterium Acaryochloris with a unique pigment content and lifestyle.</title>
        <authorList>
            <person name="Partensky F."/>
            <person name="Six C."/>
            <person name="Ratin M."/>
            <person name="Garczarek L."/>
            <person name="Vaulot D."/>
            <person name="Probert I."/>
            <person name="Calteau A."/>
            <person name="Gourvil P."/>
            <person name="Marie D."/>
            <person name="Grebert T."/>
            <person name="Bouchier C."/>
            <person name="Le Panse S."/>
            <person name="Gachenot M."/>
            <person name="Rodriguez F."/>
            <person name="Garrido J.L."/>
        </authorList>
    </citation>
    <scope>NUCLEOTIDE SEQUENCE [LARGE SCALE GENOMIC DNA]</scope>
    <source>
        <strain evidence="3 4">RCC1774</strain>
    </source>
</reference>